<dbReference type="SMART" id="SM00388">
    <property type="entry name" value="HisKA"/>
    <property type="match status" value="1"/>
</dbReference>
<dbReference type="GO" id="GO:0005886">
    <property type="term" value="C:plasma membrane"/>
    <property type="evidence" value="ECO:0007669"/>
    <property type="project" value="UniProtKB-SubCell"/>
</dbReference>
<dbReference type="CDD" id="cd06225">
    <property type="entry name" value="HAMP"/>
    <property type="match status" value="1"/>
</dbReference>
<dbReference type="PANTHER" id="PTHR45436">
    <property type="entry name" value="SENSOR HISTIDINE KINASE YKOH"/>
    <property type="match status" value="1"/>
</dbReference>
<organism evidence="15 16">
    <name type="scientific">Microcella frigidaquae</name>
    <dbReference type="NCBI Taxonomy" id="424758"/>
    <lineage>
        <taxon>Bacteria</taxon>
        <taxon>Bacillati</taxon>
        <taxon>Actinomycetota</taxon>
        <taxon>Actinomycetes</taxon>
        <taxon>Micrococcales</taxon>
        <taxon>Microbacteriaceae</taxon>
        <taxon>Microcella</taxon>
    </lineage>
</organism>
<evidence type="ECO:0000256" key="3">
    <source>
        <dbReference type="ARBA" id="ARBA00012438"/>
    </source>
</evidence>
<keyword evidence="5" id="KW-0597">Phosphoprotein</keyword>
<dbReference type="Proteomes" id="UP000552883">
    <property type="component" value="Unassembled WGS sequence"/>
</dbReference>
<dbReference type="AlphaFoldDB" id="A0A840X6X5"/>
<comment type="caution">
    <text evidence="15">The sequence shown here is derived from an EMBL/GenBank/DDBJ whole genome shotgun (WGS) entry which is preliminary data.</text>
</comment>
<keyword evidence="11 12" id="KW-0472">Membrane</keyword>
<comment type="catalytic activity">
    <reaction evidence="1">
        <text>ATP + protein L-histidine = ADP + protein N-phospho-L-histidine.</text>
        <dbReference type="EC" id="2.7.13.3"/>
    </reaction>
</comment>
<dbReference type="GO" id="GO:0000155">
    <property type="term" value="F:phosphorelay sensor kinase activity"/>
    <property type="evidence" value="ECO:0007669"/>
    <property type="project" value="InterPro"/>
</dbReference>
<dbReference type="InterPro" id="IPR005467">
    <property type="entry name" value="His_kinase_dom"/>
</dbReference>
<dbReference type="Gene3D" id="6.10.340.10">
    <property type="match status" value="1"/>
</dbReference>
<dbReference type="SUPFAM" id="SSF47384">
    <property type="entry name" value="Homodimeric domain of signal transducing histidine kinase"/>
    <property type="match status" value="1"/>
</dbReference>
<dbReference type="PRINTS" id="PR00344">
    <property type="entry name" value="BCTRLSENSOR"/>
</dbReference>
<feature type="domain" description="HAMP" evidence="14">
    <location>
        <begin position="190"/>
        <end position="243"/>
    </location>
</feature>
<evidence type="ECO:0000256" key="12">
    <source>
        <dbReference type="SAM" id="Phobius"/>
    </source>
</evidence>
<dbReference type="InterPro" id="IPR036097">
    <property type="entry name" value="HisK_dim/P_sf"/>
</dbReference>
<reference evidence="15 16" key="1">
    <citation type="submission" date="2020-08" db="EMBL/GenBank/DDBJ databases">
        <title>Sequencing the genomes of 1000 actinobacteria strains.</title>
        <authorList>
            <person name="Klenk H.-P."/>
        </authorList>
    </citation>
    <scope>NUCLEOTIDE SEQUENCE [LARGE SCALE GENOMIC DNA]</scope>
    <source>
        <strain evidence="15 16">DSM 23889</strain>
    </source>
</reference>
<dbReference type="EC" id="2.7.13.3" evidence="3"/>
<dbReference type="InterPro" id="IPR003594">
    <property type="entry name" value="HATPase_dom"/>
</dbReference>
<proteinExistence type="predicted"/>
<accession>A0A840X6X5</accession>
<dbReference type="SMART" id="SM00387">
    <property type="entry name" value="HATPase_c"/>
    <property type="match status" value="1"/>
</dbReference>
<dbReference type="SUPFAM" id="SSF55874">
    <property type="entry name" value="ATPase domain of HSP90 chaperone/DNA topoisomerase II/histidine kinase"/>
    <property type="match status" value="1"/>
</dbReference>
<dbReference type="InterPro" id="IPR036890">
    <property type="entry name" value="HATPase_C_sf"/>
</dbReference>
<dbReference type="Gene3D" id="3.30.450.20">
    <property type="entry name" value="PAS domain"/>
    <property type="match status" value="1"/>
</dbReference>
<dbReference type="RefSeq" id="WP_243738866.1">
    <property type="nucleotide sequence ID" value="NZ_BAAANZ010000005.1"/>
</dbReference>
<dbReference type="Pfam" id="PF00512">
    <property type="entry name" value="HisKA"/>
    <property type="match status" value="1"/>
</dbReference>
<keyword evidence="9 12" id="KW-1133">Transmembrane helix</keyword>
<name>A0A840X6X5_9MICO</name>
<dbReference type="PROSITE" id="PS50885">
    <property type="entry name" value="HAMP"/>
    <property type="match status" value="1"/>
</dbReference>
<protein>
    <recommendedName>
        <fullName evidence="3">histidine kinase</fullName>
        <ecNumber evidence="3">2.7.13.3</ecNumber>
    </recommendedName>
</protein>
<dbReference type="InterPro" id="IPR050428">
    <property type="entry name" value="TCS_sensor_his_kinase"/>
</dbReference>
<dbReference type="CDD" id="cd00082">
    <property type="entry name" value="HisKA"/>
    <property type="match status" value="1"/>
</dbReference>
<feature type="transmembrane region" description="Helical" evidence="12">
    <location>
        <begin position="167"/>
        <end position="188"/>
    </location>
</feature>
<dbReference type="InterPro" id="IPR003661">
    <property type="entry name" value="HisK_dim/P_dom"/>
</dbReference>
<evidence type="ECO:0000313" key="16">
    <source>
        <dbReference type="Proteomes" id="UP000552883"/>
    </source>
</evidence>
<dbReference type="Pfam" id="PF00672">
    <property type="entry name" value="HAMP"/>
    <property type="match status" value="1"/>
</dbReference>
<evidence type="ECO:0000256" key="7">
    <source>
        <dbReference type="ARBA" id="ARBA00022692"/>
    </source>
</evidence>
<dbReference type="Gene3D" id="3.30.565.10">
    <property type="entry name" value="Histidine kinase-like ATPase, C-terminal domain"/>
    <property type="match status" value="1"/>
</dbReference>
<dbReference type="PROSITE" id="PS50109">
    <property type="entry name" value="HIS_KIN"/>
    <property type="match status" value="1"/>
</dbReference>
<comment type="subcellular location">
    <subcellularLocation>
        <location evidence="2">Cell membrane</location>
        <topology evidence="2">Multi-pass membrane protein</topology>
    </subcellularLocation>
</comment>
<evidence type="ECO:0000256" key="5">
    <source>
        <dbReference type="ARBA" id="ARBA00022553"/>
    </source>
</evidence>
<evidence type="ECO:0000259" key="14">
    <source>
        <dbReference type="PROSITE" id="PS50885"/>
    </source>
</evidence>
<dbReference type="SUPFAM" id="SSF158472">
    <property type="entry name" value="HAMP domain-like"/>
    <property type="match status" value="1"/>
</dbReference>
<keyword evidence="8 15" id="KW-0418">Kinase</keyword>
<keyword evidence="4" id="KW-1003">Cell membrane</keyword>
<keyword evidence="16" id="KW-1185">Reference proteome</keyword>
<dbReference type="SMART" id="SM00304">
    <property type="entry name" value="HAMP"/>
    <property type="match status" value="1"/>
</dbReference>
<dbReference type="InterPro" id="IPR003660">
    <property type="entry name" value="HAMP_dom"/>
</dbReference>
<dbReference type="SUPFAM" id="SSF103190">
    <property type="entry name" value="Sensory domain-like"/>
    <property type="match status" value="1"/>
</dbReference>
<dbReference type="EMBL" id="JACHBS010000001">
    <property type="protein sequence ID" value="MBB5617991.1"/>
    <property type="molecule type" value="Genomic_DNA"/>
</dbReference>
<dbReference type="InterPro" id="IPR004358">
    <property type="entry name" value="Sig_transdc_His_kin-like_C"/>
</dbReference>
<evidence type="ECO:0000313" key="15">
    <source>
        <dbReference type="EMBL" id="MBB5617991.1"/>
    </source>
</evidence>
<evidence type="ECO:0000256" key="6">
    <source>
        <dbReference type="ARBA" id="ARBA00022679"/>
    </source>
</evidence>
<evidence type="ECO:0000256" key="9">
    <source>
        <dbReference type="ARBA" id="ARBA00022989"/>
    </source>
</evidence>
<dbReference type="InterPro" id="IPR029151">
    <property type="entry name" value="Sensor-like_sf"/>
</dbReference>
<evidence type="ECO:0000256" key="11">
    <source>
        <dbReference type="ARBA" id="ARBA00023136"/>
    </source>
</evidence>
<dbReference type="Pfam" id="PF02518">
    <property type="entry name" value="HATPase_c"/>
    <property type="match status" value="1"/>
</dbReference>
<keyword evidence="7 12" id="KW-0812">Transmembrane</keyword>
<keyword evidence="10" id="KW-0902">Two-component regulatory system</keyword>
<feature type="domain" description="Histidine kinase" evidence="13">
    <location>
        <begin position="251"/>
        <end position="461"/>
    </location>
</feature>
<evidence type="ECO:0000259" key="13">
    <source>
        <dbReference type="PROSITE" id="PS50109"/>
    </source>
</evidence>
<evidence type="ECO:0000256" key="10">
    <source>
        <dbReference type="ARBA" id="ARBA00023012"/>
    </source>
</evidence>
<evidence type="ECO:0000256" key="1">
    <source>
        <dbReference type="ARBA" id="ARBA00000085"/>
    </source>
</evidence>
<dbReference type="Gene3D" id="1.10.287.130">
    <property type="match status" value="1"/>
</dbReference>
<evidence type="ECO:0000256" key="4">
    <source>
        <dbReference type="ARBA" id="ARBA00022475"/>
    </source>
</evidence>
<evidence type="ECO:0000256" key="8">
    <source>
        <dbReference type="ARBA" id="ARBA00022777"/>
    </source>
</evidence>
<sequence length="464" mass="48596">MRWRFMGMVMVITALVLLVQTVPLAQYLRAVETDRLITGLERDAFVLAGRAEEALEALEPAEVAGIAAIAQEYRASGGGRVVITDIDGTAVVTSDDDQSAVGGDYSTRPEIAQALAGTIATGSRFSTTLDEQLVYVAVPVISGQDIVGAVRLTYPAAVVDEEVAERLSVIGIVALLTLLMAGIAGVIFSGTVTRPLRVLTAASERLAGGDLDARADTGRGAPELMQLSSTFNRMADRLSALIDEQRAFAADASHQLRTPLTALRLKLERAHDLLESDPSGAAERLVAAERETDRLVTIVEGLLALGRAGAPTVRPAPTDLGAVARTRVEQWEALAAESGVEVRVEGAPSAGVLAIPTAVEQIIDNLLDNALAVSAEGTVVRVLVTGGERPSVSIIDEGPGMSDEELARAFDRFWRGSTTTPGTGLGLAIVAELARASGAEATLRRGDPRGLVATVEFAGTHLDP</sequence>
<dbReference type="PANTHER" id="PTHR45436:SF5">
    <property type="entry name" value="SENSOR HISTIDINE KINASE TRCS"/>
    <property type="match status" value="1"/>
</dbReference>
<keyword evidence="6" id="KW-0808">Transferase</keyword>
<evidence type="ECO:0000256" key="2">
    <source>
        <dbReference type="ARBA" id="ARBA00004651"/>
    </source>
</evidence>
<gene>
    <name evidence="15" type="ORF">BJ959_001487</name>
</gene>